<protein>
    <submittedName>
        <fullName evidence="2">Uncharacterized protein</fullName>
    </submittedName>
</protein>
<keyword evidence="3" id="KW-1185">Reference proteome</keyword>
<evidence type="ECO:0000256" key="1">
    <source>
        <dbReference type="SAM" id="MobiDB-lite"/>
    </source>
</evidence>
<name>A0A2T2NKV6_CORCC</name>
<sequence length="291" mass="31790">MTDGWPRPSSTSRPLPTSMRVAKALALGNASNFLQQVSARQNAASSPWPDSSPHRIPIRRTVGLSNCVPGNARRLANPHVEAPDCSTRAALNIYYSMASSSSRRPGPHVALPPPRSGMAVVVPAPPRRAAMACCDVEMMPDRDFRTKSGDGSLSQGHMHIRFPNSADHTAPTGTPARFGNKQTASACPLPQSSSDQRRLQSRPSVDPRRPAFAFPFDADWPANPLRCSVGPSRVSAPVMPFRRFRFDSHHPVMAASRHRQRLTTDPQNILDLFTAVCPRHCLVESGSHFPR</sequence>
<feature type="region of interest" description="Disordered" evidence="1">
    <location>
        <begin position="143"/>
        <end position="210"/>
    </location>
</feature>
<evidence type="ECO:0000313" key="3">
    <source>
        <dbReference type="Proteomes" id="UP000240883"/>
    </source>
</evidence>
<organism evidence="2 3">
    <name type="scientific">Corynespora cassiicola Philippines</name>
    <dbReference type="NCBI Taxonomy" id="1448308"/>
    <lineage>
        <taxon>Eukaryota</taxon>
        <taxon>Fungi</taxon>
        <taxon>Dikarya</taxon>
        <taxon>Ascomycota</taxon>
        <taxon>Pezizomycotina</taxon>
        <taxon>Dothideomycetes</taxon>
        <taxon>Pleosporomycetidae</taxon>
        <taxon>Pleosporales</taxon>
        <taxon>Corynesporascaceae</taxon>
        <taxon>Corynespora</taxon>
    </lineage>
</organism>
<dbReference type="Proteomes" id="UP000240883">
    <property type="component" value="Unassembled WGS sequence"/>
</dbReference>
<dbReference type="AlphaFoldDB" id="A0A2T2NKV6"/>
<gene>
    <name evidence="2" type="ORF">BS50DRAFT_405116</name>
</gene>
<accession>A0A2T2NKV6</accession>
<dbReference type="EMBL" id="KZ678136">
    <property type="protein sequence ID" value="PSN66057.1"/>
    <property type="molecule type" value="Genomic_DNA"/>
</dbReference>
<proteinExistence type="predicted"/>
<evidence type="ECO:0000313" key="2">
    <source>
        <dbReference type="EMBL" id="PSN66057.1"/>
    </source>
</evidence>
<reference evidence="2 3" key="1">
    <citation type="journal article" date="2018" name="Front. Microbiol.">
        <title>Genome-Wide Analysis of Corynespora cassiicola Leaf Fall Disease Putative Effectors.</title>
        <authorList>
            <person name="Lopez D."/>
            <person name="Ribeiro S."/>
            <person name="Label P."/>
            <person name="Fumanal B."/>
            <person name="Venisse J.S."/>
            <person name="Kohler A."/>
            <person name="de Oliveira R.R."/>
            <person name="Labutti K."/>
            <person name="Lipzen A."/>
            <person name="Lail K."/>
            <person name="Bauer D."/>
            <person name="Ohm R.A."/>
            <person name="Barry K.W."/>
            <person name="Spatafora J."/>
            <person name="Grigoriev I.V."/>
            <person name="Martin F.M."/>
            <person name="Pujade-Renaud V."/>
        </authorList>
    </citation>
    <scope>NUCLEOTIDE SEQUENCE [LARGE SCALE GENOMIC DNA]</scope>
    <source>
        <strain evidence="2 3">Philippines</strain>
    </source>
</reference>